<name>A0A7W8G0M4_9GAMM</name>
<dbReference type="GO" id="GO:0004787">
    <property type="term" value="F:thiamine diphosphate phosphatase activity"/>
    <property type="evidence" value="ECO:0007669"/>
    <property type="project" value="InterPro"/>
</dbReference>
<comment type="similarity">
    <text evidence="2 6">Belongs to the Nudix hydrolase family. NudJ subfamily.</text>
</comment>
<organism evidence="8 9">
    <name type="scientific">Chiayiivirga flava</name>
    <dbReference type="NCBI Taxonomy" id="659595"/>
    <lineage>
        <taxon>Bacteria</taxon>
        <taxon>Pseudomonadati</taxon>
        <taxon>Pseudomonadota</taxon>
        <taxon>Gammaproteobacteria</taxon>
        <taxon>Lysobacterales</taxon>
        <taxon>Lysobacteraceae</taxon>
        <taxon>Chiayiivirga</taxon>
    </lineage>
</organism>
<dbReference type="Pfam" id="PF00293">
    <property type="entry name" value="NUDIX"/>
    <property type="match status" value="1"/>
</dbReference>
<evidence type="ECO:0000313" key="9">
    <source>
        <dbReference type="Proteomes" id="UP000521199"/>
    </source>
</evidence>
<dbReference type="PROSITE" id="PS51462">
    <property type="entry name" value="NUDIX"/>
    <property type="match status" value="1"/>
</dbReference>
<evidence type="ECO:0000256" key="1">
    <source>
        <dbReference type="ARBA" id="ARBA00001946"/>
    </source>
</evidence>
<proteinExistence type="inferred from homology"/>
<comment type="cofactor">
    <cofactor evidence="1 6">
        <name>Mg(2+)</name>
        <dbReference type="ChEBI" id="CHEBI:18420"/>
    </cofactor>
</comment>
<keyword evidence="5 6" id="KW-0378">Hydrolase</keyword>
<keyword evidence="6" id="KW-0460">Magnesium</keyword>
<dbReference type="RefSeq" id="WP_183961020.1">
    <property type="nucleotide sequence ID" value="NZ_JACHHP010000003.1"/>
</dbReference>
<accession>A0A7W8G0M4</accession>
<evidence type="ECO:0000259" key="7">
    <source>
        <dbReference type="PROSITE" id="PS51462"/>
    </source>
</evidence>
<dbReference type="InterPro" id="IPR020084">
    <property type="entry name" value="NUDIX_hydrolase_CS"/>
</dbReference>
<dbReference type="SUPFAM" id="SSF55811">
    <property type="entry name" value="Nudix"/>
    <property type="match status" value="1"/>
</dbReference>
<dbReference type="EMBL" id="JACHHP010000003">
    <property type="protein sequence ID" value="MBB5208494.1"/>
    <property type="molecule type" value="Genomic_DNA"/>
</dbReference>
<dbReference type="GO" id="GO:0017110">
    <property type="term" value="F:nucleoside diphosphate phosphatase activity"/>
    <property type="evidence" value="ECO:0007669"/>
    <property type="project" value="InterPro"/>
</dbReference>
<evidence type="ECO:0000256" key="3">
    <source>
        <dbReference type="ARBA" id="ARBA00011245"/>
    </source>
</evidence>
<evidence type="ECO:0000256" key="2">
    <source>
        <dbReference type="ARBA" id="ARBA00007608"/>
    </source>
</evidence>
<evidence type="ECO:0000313" key="8">
    <source>
        <dbReference type="EMBL" id="MBB5208494.1"/>
    </source>
</evidence>
<evidence type="ECO:0000256" key="5">
    <source>
        <dbReference type="ARBA" id="ARBA00022801"/>
    </source>
</evidence>
<comment type="subunit">
    <text evidence="3 6">Monomer.</text>
</comment>
<dbReference type="AlphaFoldDB" id="A0A7W8G0M4"/>
<dbReference type="Gene3D" id="3.90.79.10">
    <property type="entry name" value="Nucleoside Triphosphate Pyrophosphohydrolase"/>
    <property type="match status" value="1"/>
</dbReference>
<dbReference type="InterPro" id="IPR015797">
    <property type="entry name" value="NUDIX_hydrolase-like_dom_sf"/>
</dbReference>
<dbReference type="GO" id="GO:0017111">
    <property type="term" value="F:ribonucleoside triphosphate phosphatase activity"/>
    <property type="evidence" value="ECO:0007669"/>
    <property type="project" value="InterPro"/>
</dbReference>
<dbReference type="InterPro" id="IPR033713">
    <property type="entry name" value="NudJ"/>
</dbReference>
<sequence>MKPPTAAPVDVFRPDVTVATVVPRDGRLLFVEERVRGALVLNQPAGHLDAGESLVEAALRETREETGWEVRLSHFIGLYRWDAPDGSAFIRVAFAAEPLRHDAGLPLDHGIERVLWLTPGELREATPRLRSPLVAGVVDDWLGGARLPLSAVRSFL</sequence>
<reference evidence="8 9" key="1">
    <citation type="submission" date="2020-08" db="EMBL/GenBank/DDBJ databases">
        <title>Genomic Encyclopedia of Type Strains, Phase IV (KMG-IV): sequencing the most valuable type-strain genomes for metagenomic binning, comparative biology and taxonomic classification.</title>
        <authorList>
            <person name="Goeker M."/>
        </authorList>
    </citation>
    <scope>NUCLEOTIDE SEQUENCE [LARGE SCALE GENOMIC DNA]</scope>
    <source>
        <strain evidence="8 9">DSM 24163</strain>
    </source>
</reference>
<comment type="caution">
    <text evidence="8">The sequence shown here is derived from an EMBL/GenBank/DDBJ whole genome shotgun (WGS) entry which is preliminary data.</text>
</comment>
<keyword evidence="9" id="KW-1185">Reference proteome</keyword>
<feature type="domain" description="Nudix hydrolase" evidence="7">
    <location>
        <begin position="11"/>
        <end position="139"/>
    </location>
</feature>
<dbReference type="InterPro" id="IPR000086">
    <property type="entry name" value="NUDIX_hydrolase_dom"/>
</dbReference>
<protein>
    <recommendedName>
        <fullName evidence="4 6">Phosphatase NudJ</fullName>
        <ecNumber evidence="6">3.6.1.-</ecNumber>
    </recommendedName>
</protein>
<dbReference type="PROSITE" id="PS00893">
    <property type="entry name" value="NUDIX_BOX"/>
    <property type="match status" value="1"/>
</dbReference>
<dbReference type="PANTHER" id="PTHR43222:SF11">
    <property type="entry name" value="PHOSPHATASE NUDJ"/>
    <property type="match status" value="1"/>
</dbReference>
<dbReference type="EC" id="3.6.1.-" evidence="6"/>
<evidence type="ECO:0000256" key="4">
    <source>
        <dbReference type="ARBA" id="ARBA00015552"/>
    </source>
</evidence>
<evidence type="ECO:0000256" key="6">
    <source>
        <dbReference type="RuleBase" id="RU364043"/>
    </source>
</evidence>
<dbReference type="CDD" id="cd03675">
    <property type="entry name" value="NUDIX_Hydrolase"/>
    <property type="match status" value="1"/>
</dbReference>
<dbReference type="PANTHER" id="PTHR43222">
    <property type="entry name" value="NUDIX HYDROLASE 23"/>
    <property type="match status" value="1"/>
</dbReference>
<gene>
    <name evidence="6" type="primary">nudJ</name>
    <name evidence="8" type="ORF">HNQ52_002036</name>
</gene>
<dbReference type="Proteomes" id="UP000521199">
    <property type="component" value="Unassembled WGS sequence"/>
</dbReference>